<dbReference type="RefSeq" id="WP_219354013.1">
    <property type="nucleotide sequence ID" value="NZ_CP080034.1"/>
</dbReference>
<keyword evidence="2" id="KW-1185">Reference proteome</keyword>
<dbReference type="EMBL" id="CP080034">
    <property type="protein sequence ID" value="QYC11434.1"/>
    <property type="molecule type" value="Genomic_DNA"/>
</dbReference>
<proteinExistence type="predicted"/>
<dbReference type="GeneID" id="94374714"/>
<organism evidence="1 2">
    <name type="scientific">Brevundimonas nasdae</name>
    <dbReference type="NCBI Taxonomy" id="172043"/>
    <lineage>
        <taxon>Bacteria</taxon>
        <taxon>Pseudomonadati</taxon>
        <taxon>Pseudomonadota</taxon>
        <taxon>Alphaproteobacteria</taxon>
        <taxon>Caulobacterales</taxon>
        <taxon>Caulobacteraceae</taxon>
        <taxon>Brevundimonas</taxon>
    </lineage>
</organism>
<evidence type="ECO:0000313" key="2">
    <source>
        <dbReference type="Proteomes" id="UP000824334"/>
    </source>
</evidence>
<accession>A0ABX8TKA0</accession>
<gene>
    <name evidence="1" type="ORF">KWG56_05510</name>
</gene>
<evidence type="ECO:0000313" key="1">
    <source>
        <dbReference type="EMBL" id="QYC11434.1"/>
    </source>
</evidence>
<protein>
    <submittedName>
        <fullName evidence="1">Uncharacterized protein</fullName>
    </submittedName>
</protein>
<dbReference type="Proteomes" id="UP000824334">
    <property type="component" value="Chromosome"/>
</dbReference>
<reference evidence="1 2" key="1">
    <citation type="submission" date="2021-07" db="EMBL/GenBank/DDBJ databases">
        <title>Isolation and characterization of bacteria from a gold mining with a capacity of golden bioaccumulation.</title>
        <authorList>
            <person name="Yang X.J."/>
        </authorList>
    </citation>
    <scope>NUCLEOTIDE SEQUENCE [LARGE SCALE GENOMIC DNA]</scope>
    <source>
        <strain evidence="1 2">Au29</strain>
    </source>
</reference>
<name>A0ABX8TKA0_9CAUL</name>
<sequence length="136" mass="14442">MSNLQIRRLDVHDADDSFALAQLSDPALTPDAWRSITAAAADQAGVIGAFSNRTVRAILQYSIVVNGGGERLFVIDGLAAFDLFDPTTTADALLAEARRQADISCSGLALSARLDGARINDVLRCAADTAVLHRVF</sequence>